<dbReference type="Proteomes" id="UP000179920">
    <property type="component" value="Chromosome V"/>
</dbReference>
<organism evidence="2 3">
    <name type="scientific">Ustilago bromivora</name>
    <dbReference type="NCBI Taxonomy" id="307758"/>
    <lineage>
        <taxon>Eukaryota</taxon>
        <taxon>Fungi</taxon>
        <taxon>Dikarya</taxon>
        <taxon>Basidiomycota</taxon>
        <taxon>Ustilaginomycotina</taxon>
        <taxon>Ustilaginomycetes</taxon>
        <taxon>Ustilaginales</taxon>
        <taxon>Ustilaginaceae</taxon>
        <taxon>Ustilago</taxon>
    </lineage>
</organism>
<proteinExistence type="predicted"/>
<feature type="compositionally biased region" description="Low complexity" evidence="1">
    <location>
        <begin position="47"/>
        <end position="70"/>
    </location>
</feature>
<protein>
    <submittedName>
        <fullName evidence="2">Uncharacterized protein</fullName>
    </submittedName>
</protein>
<gene>
    <name evidence="2" type="ORF">UBRO_03087-B</name>
</gene>
<sequence>MSYQTGSTLQEQMAGPSPPRFTRWLTMAPDVDPPKPSALLSNNDAKSSSTSSFQKTQAASSSSSDLSEQPAASIHGFGYLGQKVKLPQRKKHRATFQAGSPRLSEDQAESASGSPSSRASSDALDFDVRASFAPMPVYGKGKPTPQPPTYRGVGDQNNLSSIAQPSRNVINSNPAPESAVMDSSSEEELDGLAFGGRRWKGKTVHAVELELEALRDERLMSHAPDAAYLASRLEGVRRNLEIEERGPTYLAYDEDMLLDEEEPVLAPQVLETVRQLYPFQPNPQDASTLPHRPVSNASSVSLAEGETPHDLDFDLQFDPSSTYALDDQVKVHDPNQLSMPPSSAKTIEPAARAAALDARIQVRPLRRGDLEQVRDLHAFHGDTDRVSNQLASLTFSSTCPYASPVETTTQGSPHTALPSQFSHANLAHRRLYHCCGQAVWPSSASSCRCSPTLPARRPLFGGFATPII</sequence>
<feature type="region of interest" description="Disordered" evidence="1">
    <location>
        <begin position="281"/>
        <end position="303"/>
    </location>
</feature>
<dbReference type="AlphaFoldDB" id="A0A1K0H616"/>
<name>A0A1K0H616_9BASI</name>
<feature type="region of interest" description="Disordered" evidence="1">
    <location>
        <begin position="1"/>
        <end position="70"/>
    </location>
</feature>
<dbReference type="EMBL" id="LT558121">
    <property type="protein sequence ID" value="SAM81771.1"/>
    <property type="molecule type" value="Genomic_DNA"/>
</dbReference>
<reference evidence="3" key="1">
    <citation type="submission" date="2016-04" db="EMBL/GenBank/DDBJ databases">
        <authorList>
            <person name="Guldener U."/>
            <person name="Guldener U."/>
        </authorList>
    </citation>
    <scope>NUCLEOTIDE SEQUENCE [LARGE SCALE GENOMIC DNA]</scope>
    <source>
        <strain evidence="3">UB2112</strain>
    </source>
</reference>
<evidence type="ECO:0000313" key="3">
    <source>
        <dbReference type="Proteomes" id="UP000179920"/>
    </source>
</evidence>
<accession>A0A1K0H616</accession>
<feature type="region of interest" description="Disordered" evidence="1">
    <location>
        <begin position="84"/>
        <end position="124"/>
    </location>
</feature>
<feature type="compositionally biased region" description="Polar residues" evidence="1">
    <location>
        <begin position="1"/>
        <end position="11"/>
    </location>
</feature>
<feature type="compositionally biased region" description="Low complexity" evidence="1">
    <location>
        <begin position="109"/>
        <end position="123"/>
    </location>
</feature>
<evidence type="ECO:0000256" key="1">
    <source>
        <dbReference type="SAM" id="MobiDB-lite"/>
    </source>
</evidence>
<dbReference type="OrthoDB" id="2552032at2759"/>
<evidence type="ECO:0000313" key="2">
    <source>
        <dbReference type="EMBL" id="SAM81771.1"/>
    </source>
</evidence>